<organism evidence="1 2">
    <name type="scientific">Phytophthora megakarya</name>
    <dbReference type="NCBI Taxonomy" id="4795"/>
    <lineage>
        <taxon>Eukaryota</taxon>
        <taxon>Sar</taxon>
        <taxon>Stramenopiles</taxon>
        <taxon>Oomycota</taxon>
        <taxon>Peronosporomycetes</taxon>
        <taxon>Peronosporales</taxon>
        <taxon>Peronosporaceae</taxon>
        <taxon>Phytophthora</taxon>
    </lineage>
</organism>
<dbReference type="EMBL" id="NBNE01002555">
    <property type="protein sequence ID" value="OWZ10114.1"/>
    <property type="molecule type" value="Genomic_DNA"/>
</dbReference>
<protein>
    <submittedName>
        <fullName evidence="1">Uncharacterized protein</fullName>
    </submittedName>
</protein>
<gene>
    <name evidence="1" type="ORF">PHMEG_00017083</name>
</gene>
<keyword evidence="2" id="KW-1185">Reference proteome</keyword>
<dbReference type="Proteomes" id="UP000198211">
    <property type="component" value="Unassembled WGS sequence"/>
</dbReference>
<evidence type="ECO:0000313" key="2">
    <source>
        <dbReference type="Proteomes" id="UP000198211"/>
    </source>
</evidence>
<dbReference type="AlphaFoldDB" id="A0A225VY95"/>
<accession>A0A225VY95</accession>
<name>A0A225VY95_9STRA</name>
<reference evidence="2" key="1">
    <citation type="submission" date="2017-03" db="EMBL/GenBank/DDBJ databases">
        <title>Phytopthora megakarya and P. palmivora, two closely related causual agents of cacao black pod achieved similar genome size and gene model numbers by different mechanisms.</title>
        <authorList>
            <person name="Ali S."/>
            <person name="Shao J."/>
            <person name="Larry D.J."/>
            <person name="Kronmiller B."/>
            <person name="Shen D."/>
            <person name="Strem M.D."/>
            <person name="Melnick R.L."/>
            <person name="Guiltinan M.J."/>
            <person name="Tyler B.M."/>
            <person name="Meinhardt L.W."/>
            <person name="Bailey B.A."/>
        </authorList>
    </citation>
    <scope>NUCLEOTIDE SEQUENCE [LARGE SCALE GENOMIC DNA]</scope>
    <source>
        <strain evidence="2">zdho120</strain>
    </source>
</reference>
<dbReference type="PANTHER" id="PTHR37069:SF2">
    <property type="entry name" value="PIGGYBAC TRANSPOSABLE ELEMENT-DERIVED PROTEIN DOMAIN-CONTAINING PROTEIN"/>
    <property type="match status" value="1"/>
</dbReference>
<dbReference type="PANTHER" id="PTHR37069">
    <property type="entry name" value="DDE_TNP_1_7 DOMAIN-CONTAINING PROTEIN"/>
    <property type="match status" value="1"/>
</dbReference>
<proteinExistence type="predicted"/>
<dbReference type="OrthoDB" id="113522at2759"/>
<sequence length="118" mass="13605">MAFQARWRELTKQDWKANKSTGLSVDYTFVMPGKKTKEGVRGQEYFVGEEELMRHLDRIDLGMYWLFGCFGGVSDVCGVQWSSLRRISRLIKVEGLQTMGARNKLHVVTTRMRNLVAT</sequence>
<evidence type="ECO:0000313" key="1">
    <source>
        <dbReference type="EMBL" id="OWZ10114.1"/>
    </source>
</evidence>
<comment type="caution">
    <text evidence="1">The sequence shown here is derived from an EMBL/GenBank/DDBJ whole genome shotgun (WGS) entry which is preliminary data.</text>
</comment>